<reference evidence="5" key="1">
    <citation type="submission" date="2020-08" db="EMBL/GenBank/DDBJ databases">
        <title>Plant Genome Project.</title>
        <authorList>
            <person name="Zhang R.-G."/>
        </authorList>
    </citation>
    <scope>NUCLEOTIDE SEQUENCE</scope>
    <source>
        <strain evidence="5">WSP0</strain>
        <tissue evidence="5">Leaf</tissue>
    </source>
</reference>
<feature type="region of interest" description="Disordered" evidence="3">
    <location>
        <begin position="282"/>
        <end position="309"/>
    </location>
</feature>
<sequence length="309" mass="34420">MSTGDHLNIQPSELKFPFELRKQSSCSMQLTNKTGQYVAFKVKTTNPKKYCVRPNNGIVSPDSACNVTGRILTLPNASQCKRRRRHHLICSAKTNFSFKVLLRLMVQLLKISLQKWWDGFAGEIEFNREDGKVIEEFKLRVIYIPANPPSPVPEGSEEGSSPRASAVEEGNQSASLSDAAWSLMSKLTEEKAFAIQKNQKLCQELEMMRREISKSQGGGGFSVMLVALIGLIDSQRRGAEGWVMEVGAVAKKGGWTGVAERQRLLRTGVQVTEMRRDRWRWKTLTGEGRAPRSGSSPPPSVANPSRLKV</sequence>
<feature type="region of interest" description="Disordered" evidence="3">
    <location>
        <begin position="149"/>
        <end position="169"/>
    </location>
</feature>
<proteinExistence type="inferred from homology"/>
<comment type="caution">
    <text evidence="5">The sequence shown here is derived from an EMBL/GenBank/DDBJ whole genome shotgun (WGS) entry which is preliminary data.</text>
</comment>
<feature type="domain" description="MSP" evidence="4">
    <location>
        <begin position="6"/>
        <end position="144"/>
    </location>
</feature>
<dbReference type="InterPro" id="IPR000535">
    <property type="entry name" value="MSP_dom"/>
</dbReference>
<dbReference type="Gene3D" id="2.60.40.10">
    <property type="entry name" value="Immunoglobulins"/>
    <property type="match status" value="1"/>
</dbReference>
<dbReference type="EMBL" id="JACTNZ010000001">
    <property type="protein sequence ID" value="KAG5565505.1"/>
    <property type="molecule type" value="Genomic_DNA"/>
</dbReference>
<dbReference type="GO" id="GO:0005789">
    <property type="term" value="C:endoplasmic reticulum membrane"/>
    <property type="evidence" value="ECO:0007669"/>
    <property type="project" value="InterPro"/>
</dbReference>
<feature type="coiled-coil region" evidence="2">
    <location>
        <begin position="184"/>
        <end position="211"/>
    </location>
</feature>
<evidence type="ECO:0000256" key="3">
    <source>
        <dbReference type="SAM" id="MobiDB-lite"/>
    </source>
</evidence>
<dbReference type="InterPro" id="IPR013783">
    <property type="entry name" value="Ig-like_fold"/>
</dbReference>
<dbReference type="Proteomes" id="UP000823749">
    <property type="component" value="Chromosome 1"/>
</dbReference>
<dbReference type="InterPro" id="IPR016763">
    <property type="entry name" value="VAP"/>
</dbReference>
<protein>
    <recommendedName>
        <fullName evidence="4">MSP domain-containing protein</fullName>
    </recommendedName>
</protein>
<keyword evidence="6" id="KW-1185">Reference proteome</keyword>
<dbReference type="PANTHER" id="PTHR10809">
    <property type="entry name" value="VESICLE-ASSOCIATED MEMBRANE PROTEIN-ASSOCIATED PROTEIN"/>
    <property type="match status" value="1"/>
</dbReference>
<dbReference type="GO" id="GO:0061817">
    <property type="term" value="P:endoplasmic reticulum-plasma membrane tethering"/>
    <property type="evidence" value="ECO:0007669"/>
    <property type="project" value="TreeGrafter"/>
</dbReference>
<dbReference type="Pfam" id="PF00635">
    <property type="entry name" value="Motile_Sperm"/>
    <property type="match status" value="1"/>
</dbReference>
<gene>
    <name evidence="5" type="ORF">RHGRI_001409</name>
</gene>
<evidence type="ECO:0000259" key="4">
    <source>
        <dbReference type="PROSITE" id="PS50202"/>
    </source>
</evidence>
<dbReference type="PANTHER" id="PTHR10809:SF160">
    <property type="entry name" value="VESICLE-ASSOCIATED PROTEIN 1-3"/>
    <property type="match status" value="1"/>
</dbReference>
<name>A0AAV6LLA3_9ERIC</name>
<comment type="similarity">
    <text evidence="1">Belongs to the VAMP-associated protein (VAP) (TC 9.B.17) family.</text>
</comment>
<organism evidence="5 6">
    <name type="scientific">Rhododendron griersonianum</name>
    <dbReference type="NCBI Taxonomy" id="479676"/>
    <lineage>
        <taxon>Eukaryota</taxon>
        <taxon>Viridiplantae</taxon>
        <taxon>Streptophyta</taxon>
        <taxon>Embryophyta</taxon>
        <taxon>Tracheophyta</taxon>
        <taxon>Spermatophyta</taxon>
        <taxon>Magnoliopsida</taxon>
        <taxon>eudicotyledons</taxon>
        <taxon>Gunneridae</taxon>
        <taxon>Pentapetalae</taxon>
        <taxon>asterids</taxon>
        <taxon>Ericales</taxon>
        <taxon>Ericaceae</taxon>
        <taxon>Ericoideae</taxon>
        <taxon>Rhodoreae</taxon>
        <taxon>Rhododendron</taxon>
    </lineage>
</organism>
<dbReference type="InterPro" id="IPR008962">
    <property type="entry name" value="PapD-like_sf"/>
</dbReference>
<dbReference type="AlphaFoldDB" id="A0AAV6LLA3"/>
<dbReference type="GO" id="GO:0005886">
    <property type="term" value="C:plasma membrane"/>
    <property type="evidence" value="ECO:0007669"/>
    <property type="project" value="TreeGrafter"/>
</dbReference>
<evidence type="ECO:0000313" key="5">
    <source>
        <dbReference type="EMBL" id="KAG5565505.1"/>
    </source>
</evidence>
<dbReference type="PROSITE" id="PS50202">
    <property type="entry name" value="MSP"/>
    <property type="match status" value="1"/>
</dbReference>
<keyword evidence="2" id="KW-0175">Coiled coil</keyword>
<evidence type="ECO:0000256" key="2">
    <source>
        <dbReference type="SAM" id="Coils"/>
    </source>
</evidence>
<evidence type="ECO:0000313" key="6">
    <source>
        <dbReference type="Proteomes" id="UP000823749"/>
    </source>
</evidence>
<dbReference type="GO" id="GO:0090158">
    <property type="term" value="P:endoplasmic reticulum membrane organization"/>
    <property type="evidence" value="ECO:0007669"/>
    <property type="project" value="TreeGrafter"/>
</dbReference>
<evidence type="ECO:0000256" key="1">
    <source>
        <dbReference type="ARBA" id="ARBA00008932"/>
    </source>
</evidence>
<dbReference type="SUPFAM" id="SSF49354">
    <property type="entry name" value="PapD-like"/>
    <property type="match status" value="1"/>
</dbReference>
<accession>A0AAV6LLA3</accession>